<evidence type="ECO:0000256" key="10">
    <source>
        <dbReference type="PIRNR" id="PIRNR001174"/>
    </source>
</evidence>
<feature type="short sequence motif" description="Microbody targeting signal" evidence="9">
    <location>
        <begin position="813"/>
        <end position="815"/>
    </location>
</feature>
<dbReference type="InterPro" id="IPR020568">
    <property type="entry name" value="Ribosomal_Su5_D2-typ_SF"/>
</dbReference>
<dbReference type="InterPro" id="IPR054594">
    <property type="entry name" value="Lon_lid"/>
</dbReference>
<sequence>MSSVSPIQIPSRLPLLLTHEGVLLPGSTMRTSVDSARNLQLVRSRLLKGTSLQSTILGVIPNTPDPASDAQDLPPLHRIGTAALAVQVVGSNWPKPHYTLLITGLCRFQIVQVLKEKPYPVAEVEQLDRLEEFPNTCKTREELGELSEQFYKYAVQLVEMLDMSVPAVAKLRRLLDSLPREALPDILTSIIRTSNKEKLQILDAVSLEERFKMTIPLLVRQIEGLKLLQKTRKHKQDDDKRVIAIRPIRRITHIPGALEDEDEDEDHDDIVMLEKKIRTSSMPEQAHKVCVKEIKRLKKMPQSMPEYALTRNYLELMVELPWNKSTTDRLDIRAARILLDNDHYAMEKLKKRVLEYLAVRQLKNNLKGPILCFVGPPGVGKTSVGRSVAKTLGREFHRIALGGVCDQSDIRGHRRTYVGSMPGRIINGLKTVGVNNPVFLLDEVDKLGKSLQGDPAAALLEVLDPEQNHNFTDHYLNVAFDLSQVLFIATANTTATIPPALLDRMEIIQVPGYTQEEKIEIAHRHLIPKQLEQHGLTPQQIQIPQVTTLDIITRYTREAGVRSLDRKFGAICRAVAVKVAEGQHKEAKLDHSDVAEGEGCKEHILEDAKPESINDATDLALPPEMPILIDFHALKDILGPPMYEMEVSERLSQPGVAIGLAWTPLGGEIMFVEASRMDGEGQLTLTGQLGDVMKESAHLAISWLRSNAKKYHLTNASGNFDLLDNTDIHLHFPAGAVTKDGPSAGVTIVTCLASLFSGRLVRSDVAMTGEITLRGLVLPVGGIKDKVLAAHRAGLKQVIIPQRNEKDLEEIPGND</sequence>
<evidence type="ECO:0000256" key="1">
    <source>
        <dbReference type="ARBA" id="ARBA00004253"/>
    </source>
</evidence>
<dbReference type="PROSITE" id="PS51787">
    <property type="entry name" value="LON_N"/>
    <property type="match status" value="1"/>
</dbReference>
<dbReference type="EC" id="3.4.21.-" evidence="9"/>
<keyword evidence="2 9" id="KW-0645">Protease</keyword>
<feature type="active site" evidence="9 11">
    <location>
        <position position="743"/>
    </location>
</feature>
<dbReference type="Pfam" id="PF22667">
    <property type="entry name" value="Lon_lid"/>
    <property type="match status" value="1"/>
</dbReference>
<reference evidence="15" key="3">
    <citation type="submission" date="2025-09" db="UniProtKB">
        <authorList>
            <consortium name="Ensembl"/>
        </authorList>
    </citation>
    <scope>IDENTIFICATION</scope>
    <source>
        <strain evidence="15">breed Abyssinian</strain>
    </source>
</reference>
<evidence type="ECO:0000256" key="4">
    <source>
        <dbReference type="ARBA" id="ARBA00022801"/>
    </source>
</evidence>
<protein>
    <recommendedName>
        <fullName evidence="9">Lon protease homolog 2, peroxisomal</fullName>
        <ecNumber evidence="9">3.4.21.-</ecNumber>
    </recommendedName>
    <alternativeName>
        <fullName evidence="9">Lon protease-like protein 2</fullName>
        <shortName evidence="9">Lon protease 2</shortName>
    </alternativeName>
    <alternativeName>
        <fullName evidence="9">Peroxisomal Lon protease</fullName>
    </alternativeName>
</protein>
<dbReference type="SMART" id="SM00382">
    <property type="entry name" value="AAA"/>
    <property type="match status" value="1"/>
</dbReference>
<feature type="active site" evidence="9 11">
    <location>
        <position position="786"/>
    </location>
</feature>
<dbReference type="SUPFAM" id="SSF88697">
    <property type="entry name" value="PUA domain-like"/>
    <property type="match status" value="1"/>
</dbReference>
<dbReference type="InterPro" id="IPR015947">
    <property type="entry name" value="PUA-like_sf"/>
</dbReference>
<dbReference type="Proteomes" id="UP000823872">
    <property type="component" value="Chromosome E2"/>
</dbReference>
<feature type="domain" description="Lon N-terminal" evidence="14">
    <location>
        <begin position="13"/>
        <end position="222"/>
    </location>
</feature>
<dbReference type="NCBIfam" id="TIGR00763">
    <property type="entry name" value="lon"/>
    <property type="match status" value="1"/>
</dbReference>
<evidence type="ECO:0000256" key="12">
    <source>
        <dbReference type="RuleBase" id="RU000591"/>
    </source>
</evidence>
<evidence type="ECO:0000256" key="6">
    <source>
        <dbReference type="ARBA" id="ARBA00022840"/>
    </source>
</evidence>
<keyword evidence="7 9" id="KW-0576">Peroxisome</keyword>
<evidence type="ECO:0000259" key="14">
    <source>
        <dbReference type="PROSITE" id="PS51787"/>
    </source>
</evidence>
<dbReference type="Gene3D" id="3.40.50.300">
    <property type="entry name" value="P-loop containing nucleotide triphosphate hydrolases"/>
    <property type="match status" value="1"/>
</dbReference>
<evidence type="ECO:0000313" key="15">
    <source>
        <dbReference type="Ensembl" id="ENSFCTP00005005661.1"/>
    </source>
</evidence>
<accession>A0ABI7W5S3</accession>
<dbReference type="PROSITE" id="PS51786">
    <property type="entry name" value="LON_PROTEOLYTIC"/>
    <property type="match status" value="1"/>
</dbReference>
<dbReference type="InterPro" id="IPR008268">
    <property type="entry name" value="Peptidase_S16_AS"/>
</dbReference>
<keyword evidence="4 9" id="KW-0378">Hydrolase</keyword>
<dbReference type="InterPro" id="IPR027501">
    <property type="entry name" value="Lonp2_euk"/>
</dbReference>
<dbReference type="Gene3D" id="1.20.5.5270">
    <property type="match status" value="1"/>
</dbReference>
<reference evidence="15" key="2">
    <citation type="submission" date="2025-08" db="UniProtKB">
        <authorList>
            <consortium name="Ensembl"/>
        </authorList>
    </citation>
    <scope>IDENTIFICATION</scope>
    <source>
        <strain evidence="15">breed Abyssinian</strain>
    </source>
</reference>
<evidence type="ECO:0000256" key="5">
    <source>
        <dbReference type="ARBA" id="ARBA00022825"/>
    </source>
</evidence>
<evidence type="ECO:0000256" key="7">
    <source>
        <dbReference type="ARBA" id="ARBA00023140"/>
    </source>
</evidence>
<evidence type="ECO:0000256" key="8">
    <source>
        <dbReference type="ARBA" id="ARBA00046919"/>
    </source>
</evidence>
<dbReference type="Pfam" id="PF02190">
    <property type="entry name" value="LON_substr_bdg"/>
    <property type="match status" value="1"/>
</dbReference>
<keyword evidence="16" id="KW-1185">Reference proteome</keyword>
<dbReference type="InterPro" id="IPR014721">
    <property type="entry name" value="Ribsml_uS5_D2-typ_fold_subgr"/>
</dbReference>
<dbReference type="Pfam" id="PF00004">
    <property type="entry name" value="AAA"/>
    <property type="match status" value="1"/>
</dbReference>
<dbReference type="SMART" id="SM00464">
    <property type="entry name" value="LON"/>
    <property type="match status" value="1"/>
</dbReference>
<comment type="subunit">
    <text evidence="8">Interacts with PEX5. Interacts with TYSND1. May interact with enzymes involved in beta-oxidation of fatty acids, including ACOX1/AOX.</text>
</comment>
<keyword evidence="5 9" id="KW-0720">Serine protease</keyword>
<dbReference type="InterPro" id="IPR003111">
    <property type="entry name" value="Lon_prtase_N"/>
</dbReference>
<dbReference type="PIRSF" id="PIRSF001174">
    <property type="entry name" value="Lon_proteas"/>
    <property type="match status" value="1"/>
</dbReference>
<dbReference type="InterPro" id="IPR046336">
    <property type="entry name" value="Lon_prtase_N_sf"/>
</dbReference>
<proteinExistence type="inferred from homology"/>
<name>A0ABI7W5S3_FELCA</name>
<comment type="subcellular location">
    <subcellularLocation>
        <location evidence="1 9">Peroxisome matrix</location>
    </subcellularLocation>
</comment>
<evidence type="ECO:0000256" key="11">
    <source>
        <dbReference type="PROSITE-ProRule" id="PRU01122"/>
    </source>
</evidence>
<dbReference type="InterPro" id="IPR027417">
    <property type="entry name" value="P-loop_NTPase"/>
</dbReference>
<dbReference type="Gene3D" id="3.30.230.10">
    <property type="match status" value="1"/>
</dbReference>
<dbReference type="Gene3D" id="2.30.130.40">
    <property type="entry name" value="LON domain-like"/>
    <property type="match status" value="1"/>
</dbReference>
<evidence type="ECO:0000256" key="9">
    <source>
        <dbReference type="HAMAP-Rule" id="MF_03121"/>
    </source>
</evidence>
<dbReference type="PRINTS" id="PR00830">
    <property type="entry name" value="ENDOLAPTASE"/>
</dbReference>
<feature type="domain" description="Lon proteolytic" evidence="13">
    <location>
        <begin position="651"/>
        <end position="815"/>
    </location>
</feature>
<dbReference type="InterPro" id="IPR008269">
    <property type="entry name" value="Lon_proteolytic"/>
</dbReference>
<dbReference type="Gene3D" id="1.10.8.60">
    <property type="match status" value="1"/>
</dbReference>
<organism evidence="15 16">
    <name type="scientific">Felis catus</name>
    <name type="common">Cat</name>
    <name type="synonym">Felis silvestris catus</name>
    <dbReference type="NCBI Taxonomy" id="9685"/>
    <lineage>
        <taxon>Eukaryota</taxon>
        <taxon>Metazoa</taxon>
        <taxon>Chordata</taxon>
        <taxon>Craniata</taxon>
        <taxon>Vertebrata</taxon>
        <taxon>Euteleostomi</taxon>
        <taxon>Mammalia</taxon>
        <taxon>Eutheria</taxon>
        <taxon>Laurasiatheria</taxon>
        <taxon>Carnivora</taxon>
        <taxon>Feliformia</taxon>
        <taxon>Felidae</taxon>
        <taxon>Felinae</taxon>
        <taxon>Felis</taxon>
    </lineage>
</organism>
<feature type="binding site" evidence="9">
    <location>
        <begin position="375"/>
        <end position="382"/>
    </location>
    <ligand>
        <name>ATP</name>
        <dbReference type="ChEBI" id="CHEBI:30616"/>
    </ligand>
</feature>
<evidence type="ECO:0000256" key="2">
    <source>
        <dbReference type="ARBA" id="ARBA00022670"/>
    </source>
</evidence>
<comment type="function">
    <text evidence="9">ATP-dependent serine protease that mediates the selective degradation of misfolded and unassembled polypeptides in the peroxisomal matrix. Necessary for type 2 peroxisome targeting signal (PTS2)-containing protein processing and facilitates peroxisome matrix protein import. May indirectly regulate peroxisomal fatty acid beta-oxidation through degradation of the self-processed forms of TYSND1.</text>
</comment>
<dbReference type="SUPFAM" id="SSF54211">
    <property type="entry name" value="Ribosomal protein S5 domain 2-like"/>
    <property type="match status" value="1"/>
</dbReference>
<dbReference type="Pfam" id="PF05362">
    <property type="entry name" value="Lon_C"/>
    <property type="match status" value="1"/>
</dbReference>
<dbReference type="SUPFAM" id="SSF52540">
    <property type="entry name" value="P-loop containing nucleoside triphosphate hydrolases"/>
    <property type="match status" value="1"/>
</dbReference>
<dbReference type="GeneTree" id="ENSGT00530000063553"/>
<keyword evidence="6 9" id="KW-0067">ATP-binding</keyword>
<evidence type="ECO:0000256" key="3">
    <source>
        <dbReference type="ARBA" id="ARBA00022741"/>
    </source>
</evidence>
<dbReference type="Ensembl" id="ENSFCTT00005009315.1">
    <property type="protein sequence ID" value="ENSFCTP00005005661.1"/>
    <property type="gene ID" value="ENSFCTG00005003496.1"/>
</dbReference>
<dbReference type="InterPro" id="IPR003959">
    <property type="entry name" value="ATPase_AAA_core"/>
</dbReference>
<dbReference type="InterPro" id="IPR003593">
    <property type="entry name" value="AAA+_ATPase"/>
</dbReference>
<dbReference type="HAMAP" id="MF_03121">
    <property type="entry name" value="lonp2_euk"/>
    <property type="match status" value="1"/>
</dbReference>
<evidence type="ECO:0000259" key="13">
    <source>
        <dbReference type="PROSITE" id="PS51786"/>
    </source>
</evidence>
<dbReference type="CDD" id="cd19500">
    <property type="entry name" value="RecA-like_Lon"/>
    <property type="match status" value="1"/>
</dbReference>
<dbReference type="PANTHER" id="PTHR10046">
    <property type="entry name" value="ATP DEPENDENT LON PROTEASE FAMILY MEMBER"/>
    <property type="match status" value="1"/>
</dbReference>
<dbReference type="InterPro" id="IPR004815">
    <property type="entry name" value="Lon_bac/euk-typ"/>
</dbReference>
<dbReference type="PROSITE" id="PS01046">
    <property type="entry name" value="LON_SER"/>
    <property type="match status" value="1"/>
</dbReference>
<reference evidence="15 16" key="1">
    <citation type="submission" date="2021-02" db="EMBL/GenBank/DDBJ databases">
        <title>Safari Cat Assemblies.</title>
        <authorList>
            <person name="Bredemeyer K.R."/>
            <person name="Murphy W.J."/>
        </authorList>
    </citation>
    <scope>NUCLEOTIDE SEQUENCE [LARGE SCALE GENOMIC DNA]</scope>
</reference>
<comment type="similarity">
    <text evidence="9 10 11 12">Belongs to the peptidase S16 family.</text>
</comment>
<gene>
    <name evidence="9 15" type="primary">LONP2</name>
</gene>
<dbReference type="InterPro" id="IPR027065">
    <property type="entry name" value="Lon_Prtase"/>
</dbReference>
<keyword evidence="3 9" id="KW-0547">Nucleotide-binding</keyword>
<evidence type="ECO:0000313" key="16">
    <source>
        <dbReference type="Proteomes" id="UP000823872"/>
    </source>
</evidence>